<feature type="region of interest" description="Disordered" evidence="1">
    <location>
        <begin position="45"/>
        <end position="71"/>
    </location>
</feature>
<accession>F5RQ45</accession>
<evidence type="ECO:0000313" key="2">
    <source>
        <dbReference type="EMBL" id="EGK57238.1"/>
    </source>
</evidence>
<feature type="compositionally biased region" description="Low complexity" evidence="1">
    <location>
        <begin position="46"/>
        <end position="57"/>
    </location>
</feature>
<dbReference type="STRING" id="888060.HMPREF9081_2381"/>
<organism evidence="2 3">
    <name type="scientific">Centipeda periodontii DSM 2778</name>
    <dbReference type="NCBI Taxonomy" id="888060"/>
    <lineage>
        <taxon>Bacteria</taxon>
        <taxon>Bacillati</taxon>
        <taxon>Bacillota</taxon>
        <taxon>Negativicutes</taxon>
        <taxon>Selenomonadales</taxon>
        <taxon>Selenomonadaceae</taxon>
        <taxon>Centipeda</taxon>
    </lineage>
</organism>
<evidence type="ECO:0000256" key="1">
    <source>
        <dbReference type="SAM" id="MobiDB-lite"/>
    </source>
</evidence>
<dbReference type="HOGENOM" id="CLU_2750375_0_0_9"/>
<dbReference type="EMBL" id="AFHQ01000058">
    <property type="protein sequence ID" value="EGK57238.1"/>
    <property type="molecule type" value="Genomic_DNA"/>
</dbReference>
<sequence>MVYFLKEGALMVTWEEVFAELAENPEFKREYDALEGWYQEELARQESCASEEPASSPRVNTPSILHNPAFA</sequence>
<gene>
    <name evidence="2" type="ORF">HMPREF9081_2381</name>
</gene>
<dbReference type="Proteomes" id="UP000004067">
    <property type="component" value="Unassembled WGS sequence"/>
</dbReference>
<dbReference type="AlphaFoldDB" id="F5RQ45"/>
<keyword evidence="3" id="KW-1185">Reference proteome</keyword>
<name>F5RQ45_9FIRM</name>
<protein>
    <submittedName>
        <fullName evidence="2">XRE family transcriptional regulator</fullName>
    </submittedName>
</protein>
<comment type="caution">
    <text evidence="2">The sequence shown here is derived from an EMBL/GenBank/DDBJ whole genome shotgun (WGS) entry which is preliminary data.</text>
</comment>
<proteinExistence type="predicted"/>
<reference evidence="2 3" key="1">
    <citation type="submission" date="2011-04" db="EMBL/GenBank/DDBJ databases">
        <authorList>
            <person name="Muzny D."/>
            <person name="Qin X."/>
            <person name="Deng J."/>
            <person name="Jiang H."/>
            <person name="Liu Y."/>
            <person name="Qu J."/>
            <person name="Song X.-Z."/>
            <person name="Zhang L."/>
            <person name="Thornton R."/>
            <person name="Coyle M."/>
            <person name="Francisco L."/>
            <person name="Jackson L."/>
            <person name="Javaid M."/>
            <person name="Korchina V."/>
            <person name="Kovar C."/>
            <person name="Mata R."/>
            <person name="Mathew T."/>
            <person name="Ngo R."/>
            <person name="Nguyen L."/>
            <person name="Nguyen N."/>
            <person name="Okwuonu G."/>
            <person name="Ongeri F."/>
            <person name="Pham C."/>
            <person name="Simmons D."/>
            <person name="Wilczek-Boney K."/>
            <person name="Hale W."/>
            <person name="Jakkamsetti A."/>
            <person name="Pham P."/>
            <person name="Ruth R."/>
            <person name="San Lucas F."/>
            <person name="Warren J."/>
            <person name="Zhang J."/>
            <person name="Zhao Z."/>
            <person name="Zhou C."/>
            <person name="Zhu D."/>
            <person name="Lee S."/>
            <person name="Bess C."/>
            <person name="Blankenburg K."/>
            <person name="Forbes L."/>
            <person name="Fu Q."/>
            <person name="Gubbala S."/>
            <person name="Hirani K."/>
            <person name="Jayaseelan J.C."/>
            <person name="Lara F."/>
            <person name="Munidasa M."/>
            <person name="Palculict T."/>
            <person name="Patil S."/>
            <person name="Pu L.-L."/>
            <person name="Saada N."/>
            <person name="Tang L."/>
            <person name="Weissenberger G."/>
            <person name="Zhu Y."/>
            <person name="Hemphill L."/>
            <person name="Shang Y."/>
            <person name="Youmans B."/>
            <person name="Ayvaz T."/>
            <person name="Ross M."/>
            <person name="Santibanez J."/>
            <person name="Aqrawi P."/>
            <person name="Gross S."/>
            <person name="Joshi V."/>
            <person name="Fowler G."/>
            <person name="Nazareth L."/>
            <person name="Reid J."/>
            <person name="Worley K."/>
            <person name="Petrosino J."/>
            <person name="Highlander S."/>
            <person name="Gibbs R."/>
        </authorList>
    </citation>
    <scope>NUCLEOTIDE SEQUENCE [LARGE SCALE GENOMIC DNA]</scope>
    <source>
        <strain evidence="2 3">DSM 2778</strain>
    </source>
</reference>
<evidence type="ECO:0000313" key="3">
    <source>
        <dbReference type="Proteomes" id="UP000004067"/>
    </source>
</evidence>